<comment type="caution">
    <text evidence="1">The sequence shown here is derived from an EMBL/GenBank/DDBJ whole genome shotgun (WGS) entry which is preliminary data.</text>
</comment>
<evidence type="ECO:0000313" key="1">
    <source>
        <dbReference type="EMBL" id="CAF9937156.1"/>
    </source>
</evidence>
<sequence length="441" mass="49738">MLGSFSGIERERFQKTPWLTSKPTSPLFQNVGSPEVLEGFVSTGISNLFETRRDADFINMEDMSPLSQPKNVERWMAHLLLTTAVNIGSSHTDRQILKAPVDHFFDNELLQSYGNEIMPDITDIDFSFQQDNYDAAVNTLGLCLIQEVSPSSTPDVFQLPKGTLGGGKETNSFDQQHFVVAQTGEGRVGNTDPFQILTASHEDAQGVLTMQNITRLDNNDTLGLLSEKTFRAFMMVDFWNPIYSWRRGVLMQYVPATTTYDGAKKYDLEASCIAAVRASHYASDVNSPEYHFLKSLDEDTSTQRSRIWAYLSKSSQKLKTSDGLTEHLTLAESRKRLYRPLPLDEFGYTLPYALKYDRKRPLEMTEDGTVQEIPDRGLNFLQSWLVTLAGYDPRILPTSEDDDPRGREVKVEAFAKMSSAQTTRLARAGRCPAFKGRETRS</sequence>
<dbReference type="EMBL" id="CAJPDS010000098">
    <property type="protein sequence ID" value="CAF9937156.1"/>
    <property type="molecule type" value="Genomic_DNA"/>
</dbReference>
<reference evidence="1" key="1">
    <citation type="submission" date="2021-03" db="EMBL/GenBank/DDBJ databases">
        <authorList>
            <person name="Tagirdzhanova G."/>
        </authorList>
    </citation>
    <scope>NUCLEOTIDE SEQUENCE</scope>
</reference>
<name>A0A8H3G6P3_9LECA</name>
<dbReference type="Proteomes" id="UP000664521">
    <property type="component" value="Unassembled WGS sequence"/>
</dbReference>
<protein>
    <submittedName>
        <fullName evidence="1">Uncharacterized protein</fullName>
    </submittedName>
</protein>
<organism evidence="1 2">
    <name type="scientific">Heterodermia speciosa</name>
    <dbReference type="NCBI Taxonomy" id="116794"/>
    <lineage>
        <taxon>Eukaryota</taxon>
        <taxon>Fungi</taxon>
        <taxon>Dikarya</taxon>
        <taxon>Ascomycota</taxon>
        <taxon>Pezizomycotina</taxon>
        <taxon>Lecanoromycetes</taxon>
        <taxon>OSLEUM clade</taxon>
        <taxon>Lecanoromycetidae</taxon>
        <taxon>Caliciales</taxon>
        <taxon>Physciaceae</taxon>
        <taxon>Heterodermia</taxon>
    </lineage>
</organism>
<keyword evidence="2" id="KW-1185">Reference proteome</keyword>
<proteinExistence type="predicted"/>
<evidence type="ECO:0000313" key="2">
    <source>
        <dbReference type="Proteomes" id="UP000664521"/>
    </source>
</evidence>
<dbReference type="OrthoDB" id="6132182at2759"/>
<gene>
    <name evidence="1" type="ORF">HETSPECPRED_010579</name>
</gene>
<accession>A0A8H3G6P3</accession>
<dbReference type="AlphaFoldDB" id="A0A8H3G6P3"/>